<feature type="compositionally biased region" description="Basic and acidic residues" evidence="2">
    <location>
        <begin position="20"/>
        <end position="37"/>
    </location>
</feature>
<evidence type="ECO:0000256" key="2">
    <source>
        <dbReference type="SAM" id="MobiDB-lite"/>
    </source>
</evidence>
<proteinExistence type="inferred from homology"/>
<feature type="region of interest" description="Disordered" evidence="2">
    <location>
        <begin position="1"/>
        <end position="89"/>
    </location>
</feature>
<sequence>MSRRRRELRIPRAPGRVRRAPGEHRPTSRSLAERRPAADGTGDAGVMRGGGHDHAAGTREGGTSMHDDGDARRPGTNGSRGRGEWQRGTWACDPRRSSVRFEVALLGIGRARGTFERFDIAMTTGDALPDTSASVAVDVASIETGDRARNEQHQAADVFDAAHHPHMTFASGAVLVDEGEGSMAVEGPFTLRGVTRTERFALDVDGPVTADDGVPRLALCARGTIDRRDYGVRWAAVTPTGEFLLGDRVRVRIDAMMVLRTSAAVGRAFADRGDRA</sequence>
<organism evidence="4 5">
    <name type="scientific">Pseudoclavibacter chungangensis</name>
    <dbReference type="NCBI Taxonomy" id="587635"/>
    <lineage>
        <taxon>Bacteria</taxon>
        <taxon>Bacillati</taxon>
        <taxon>Actinomycetota</taxon>
        <taxon>Actinomycetes</taxon>
        <taxon>Micrococcales</taxon>
        <taxon>Microbacteriaceae</taxon>
        <taxon>Pseudoclavibacter</taxon>
    </lineage>
</organism>
<evidence type="ECO:0000256" key="1">
    <source>
        <dbReference type="ARBA" id="ARBA00008812"/>
    </source>
</evidence>
<comment type="similarity">
    <text evidence="1">Belongs to the UPF0312 family.</text>
</comment>
<dbReference type="EMBL" id="WBJZ01000001">
    <property type="protein sequence ID" value="KAB1662407.1"/>
    <property type="molecule type" value="Genomic_DNA"/>
</dbReference>
<evidence type="ECO:0000259" key="3">
    <source>
        <dbReference type="SMART" id="SM00867"/>
    </source>
</evidence>
<reference evidence="4 5" key="1">
    <citation type="submission" date="2019-09" db="EMBL/GenBank/DDBJ databases">
        <title>Phylogeny of genus Pseudoclavibacter and closely related genus.</title>
        <authorList>
            <person name="Li Y."/>
        </authorList>
    </citation>
    <scope>NUCLEOTIDE SEQUENCE [LARGE SCALE GENOMIC DNA]</scope>
    <source>
        <strain evidence="4 5">DSM 23821</strain>
    </source>
</reference>
<accession>A0A7J5C1A6</accession>
<feature type="domain" description="Lipid/polyisoprenoid-binding YceI-like" evidence="3">
    <location>
        <begin position="89"/>
        <end position="258"/>
    </location>
</feature>
<dbReference type="Pfam" id="PF04264">
    <property type="entry name" value="YceI"/>
    <property type="match status" value="1"/>
</dbReference>
<evidence type="ECO:0000313" key="5">
    <source>
        <dbReference type="Proteomes" id="UP000467240"/>
    </source>
</evidence>
<dbReference type="InterPro" id="IPR007372">
    <property type="entry name" value="Lipid/polyisoprenoid-bd_YceI"/>
</dbReference>
<protein>
    <submittedName>
        <fullName evidence="4">YceI family protein</fullName>
    </submittedName>
</protein>
<name>A0A7J5C1A6_9MICO</name>
<dbReference type="PANTHER" id="PTHR34406">
    <property type="entry name" value="PROTEIN YCEI"/>
    <property type="match status" value="1"/>
</dbReference>
<keyword evidence="5" id="KW-1185">Reference proteome</keyword>
<comment type="caution">
    <text evidence="4">The sequence shown here is derived from an EMBL/GenBank/DDBJ whole genome shotgun (WGS) entry which is preliminary data.</text>
</comment>
<dbReference type="OrthoDB" id="9811006at2"/>
<dbReference type="AlphaFoldDB" id="A0A7J5C1A6"/>
<dbReference type="PANTHER" id="PTHR34406:SF1">
    <property type="entry name" value="PROTEIN YCEI"/>
    <property type="match status" value="1"/>
</dbReference>
<dbReference type="Gene3D" id="2.40.128.110">
    <property type="entry name" value="Lipid/polyisoprenoid-binding, YceI-like"/>
    <property type="match status" value="1"/>
</dbReference>
<dbReference type="SMART" id="SM00867">
    <property type="entry name" value="YceI"/>
    <property type="match status" value="1"/>
</dbReference>
<dbReference type="InterPro" id="IPR036761">
    <property type="entry name" value="TTHA0802/YceI-like_sf"/>
</dbReference>
<evidence type="ECO:0000313" key="4">
    <source>
        <dbReference type="EMBL" id="KAB1662407.1"/>
    </source>
</evidence>
<gene>
    <name evidence="4" type="ORF">F8O01_00185</name>
</gene>
<dbReference type="Proteomes" id="UP000467240">
    <property type="component" value="Unassembled WGS sequence"/>
</dbReference>
<dbReference type="SUPFAM" id="SSF101874">
    <property type="entry name" value="YceI-like"/>
    <property type="match status" value="1"/>
</dbReference>